<dbReference type="Pfam" id="PF13360">
    <property type="entry name" value="PQQ_2"/>
    <property type="match status" value="1"/>
</dbReference>
<dbReference type="AlphaFoldDB" id="A0A4S3TID2"/>
<dbReference type="SUPFAM" id="SSF50998">
    <property type="entry name" value="Quinoprotein alcohol dehydrogenase-like"/>
    <property type="match status" value="1"/>
</dbReference>
<reference evidence="2 3" key="1">
    <citation type="submission" date="2018-10" db="EMBL/GenBank/DDBJ databases">
        <title>Natronolimnobius sp. XQ-INN 246 isolated from Inner Mongolia Autonomous Region of China.</title>
        <authorList>
            <person name="Xue Q."/>
        </authorList>
    </citation>
    <scope>NUCLEOTIDE SEQUENCE [LARGE SCALE GENOMIC DNA]</scope>
    <source>
        <strain evidence="2 3">XQ-INN 246</strain>
    </source>
</reference>
<dbReference type="SMART" id="SM00564">
    <property type="entry name" value="PQQ"/>
    <property type="match status" value="1"/>
</dbReference>
<protein>
    <recommendedName>
        <fullName evidence="1">Pyrrolo-quinoline quinone repeat domain-containing protein</fullName>
    </recommendedName>
</protein>
<comment type="caution">
    <text evidence="2">The sequence shown here is derived from an EMBL/GenBank/DDBJ whole genome shotgun (WGS) entry which is preliminary data.</text>
</comment>
<gene>
    <name evidence="2" type="ORF">D8Y22_15670</name>
</gene>
<dbReference type="InterPro" id="IPR015943">
    <property type="entry name" value="WD40/YVTN_repeat-like_dom_sf"/>
</dbReference>
<sequence length="107" mass="11946">MSSNDTALSRRRLLSTIPTAVISSGCATMSDEQSSEFEPDYDRLRWEYSTDGRIPSRPLLSDGRLYFGSRDGKFRAIDAFTGSLEWSFATDDKITSNPILHAGSLFQ</sequence>
<dbReference type="InterPro" id="IPR011047">
    <property type="entry name" value="Quinoprotein_ADH-like_sf"/>
</dbReference>
<feature type="domain" description="Pyrrolo-quinoline quinone repeat" evidence="1">
    <location>
        <begin position="37"/>
        <end position="91"/>
    </location>
</feature>
<evidence type="ECO:0000313" key="2">
    <source>
        <dbReference type="EMBL" id="THE63779.1"/>
    </source>
</evidence>
<evidence type="ECO:0000313" key="3">
    <source>
        <dbReference type="Proteomes" id="UP000318864"/>
    </source>
</evidence>
<dbReference type="Proteomes" id="UP000318864">
    <property type="component" value="Unassembled WGS sequence"/>
</dbReference>
<dbReference type="Gene3D" id="2.130.10.10">
    <property type="entry name" value="YVTN repeat-like/Quinoprotein amine dehydrogenase"/>
    <property type="match status" value="1"/>
</dbReference>
<dbReference type="InterPro" id="IPR018391">
    <property type="entry name" value="PQQ_b-propeller_rpt"/>
</dbReference>
<dbReference type="EMBL" id="RBZW01000055">
    <property type="protein sequence ID" value="THE63779.1"/>
    <property type="molecule type" value="Genomic_DNA"/>
</dbReference>
<evidence type="ECO:0000259" key="1">
    <source>
        <dbReference type="Pfam" id="PF13360"/>
    </source>
</evidence>
<name>A0A4S3TID2_9EURY</name>
<accession>A0A4S3TID2</accession>
<keyword evidence="3" id="KW-1185">Reference proteome</keyword>
<dbReference type="InterPro" id="IPR002372">
    <property type="entry name" value="PQQ_rpt_dom"/>
</dbReference>
<dbReference type="RefSeq" id="WP_141465620.1">
    <property type="nucleotide sequence ID" value="NZ_RBZW01000055.1"/>
</dbReference>
<proteinExistence type="predicted"/>
<organism evidence="2 3">
    <name type="scientific">Salinadaptatus halalkaliphilus</name>
    <dbReference type="NCBI Taxonomy" id="2419781"/>
    <lineage>
        <taxon>Archaea</taxon>
        <taxon>Methanobacteriati</taxon>
        <taxon>Methanobacteriota</taxon>
        <taxon>Stenosarchaea group</taxon>
        <taxon>Halobacteria</taxon>
        <taxon>Halobacteriales</taxon>
        <taxon>Natrialbaceae</taxon>
        <taxon>Salinadaptatus</taxon>
    </lineage>
</organism>
<dbReference type="OrthoDB" id="8638at2157"/>